<feature type="signal peptide" evidence="1">
    <location>
        <begin position="1"/>
        <end position="28"/>
    </location>
</feature>
<dbReference type="Proteomes" id="UP000036987">
    <property type="component" value="Unassembled WGS sequence"/>
</dbReference>
<evidence type="ECO:0000256" key="1">
    <source>
        <dbReference type="SAM" id="SignalP"/>
    </source>
</evidence>
<protein>
    <recommendedName>
        <fullName evidence="4">Glycine-rich protein</fullName>
    </recommendedName>
</protein>
<keyword evidence="3" id="KW-1185">Reference proteome</keyword>
<evidence type="ECO:0000313" key="2">
    <source>
        <dbReference type="EMBL" id="KMZ70378.1"/>
    </source>
</evidence>
<evidence type="ECO:0000313" key="3">
    <source>
        <dbReference type="Proteomes" id="UP000036987"/>
    </source>
</evidence>
<organism evidence="2 3">
    <name type="scientific">Zostera marina</name>
    <name type="common">Eelgrass</name>
    <dbReference type="NCBI Taxonomy" id="29655"/>
    <lineage>
        <taxon>Eukaryota</taxon>
        <taxon>Viridiplantae</taxon>
        <taxon>Streptophyta</taxon>
        <taxon>Embryophyta</taxon>
        <taxon>Tracheophyta</taxon>
        <taxon>Spermatophyta</taxon>
        <taxon>Magnoliopsida</taxon>
        <taxon>Liliopsida</taxon>
        <taxon>Zosteraceae</taxon>
        <taxon>Zostera</taxon>
    </lineage>
</organism>
<dbReference type="AlphaFoldDB" id="A0A0K9PMS9"/>
<reference evidence="3" key="1">
    <citation type="journal article" date="2016" name="Nature">
        <title>The genome of the seagrass Zostera marina reveals angiosperm adaptation to the sea.</title>
        <authorList>
            <person name="Olsen J.L."/>
            <person name="Rouze P."/>
            <person name="Verhelst B."/>
            <person name="Lin Y.-C."/>
            <person name="Bayer T."/>
            <person name="Collen J."/>
            <person name="Dattolo E."/>
            <person name="De Paoli E."/>
            <person name="Dittami S."/>
            <person name="Maumus F."/>
            <person name="Michel G."/>
            <person name="Kersting A."/>
            <person name="Lauritano C."/>
            <person name="Lohaus R."/>
            <person name="Toepel M."/>
            <person name="Tonon T."/>
            <person name="Vanneste K."/>
            <person name="Amirebrahimi M."/>
            <person name="Brakel J."/>
            <person name="Bostroem C."/>
            <person name="Chovatia M."/>
            <person name="Grimwood J."/>
            <person name="Jenkins J.W."/>
            <person name="Jueterbock A."/>
            <person name="Mraz A."/>
            <person name="Stam W.T."/>
            <person name="Tice H."/>
            <person name="Bornberg-Bauer E."/>
            <person name="Green P.J."/>
            <person name="Pearson G.A."/>
            <person name="Procaccini G."/>
            <person name="Duarte C.M."/>
            <person name="Schmutz J."/>
            <person name="Reusch T.B.H."/>
            <person name="Van de Peer Y."/>
        </authorList>
    </citation>
    <scope>NUCLEOTIDE SEQUENCE [LARGE SCALE GENOMIC DNA]</scope>
    <source>
        <strain evidence="3">cv. Finnish</strain>
    </source>
</reference>
<accession>A0A0K9PMS9</accession>
<gene>
    <name evidence="2" type="ORF">ZOSMA_1G03610</name>
</gene>
<evidence type="ECO:0008006" key="4">
    <source>
        <dbReference type="Google" id="ProtNLM"/>
    </source>
</evidence>
<comment type="caution">
    <text evidence="2">The sequence shown here is derived from an EMBL/GenBank/DDBJ whole genome shotgun (WGS) entry which is preliminary data.</text>
</comment>
<sequence length="138" mass="14542">MGYHHTKALVLALFCLIAVSTLFTTTTANVVSKGEGQKEEETLVAVDTKKGSRKVLNEKTMESAVGKATNDQEILSFEDEKYYGHGHGGYHHGGGGYHHGGYGHGGHGGYGHGGHSGYGHGGHGGYGHGGHRHGCYHC</sequence>
<dbReference type="EMBL" id="LFYR01000729">
    <property type="protein sequence ID" value="KMZ70378.1"/>
    <property type="molecule type" value="Genomic_DNA"/>
</dbReference>
<keyword evidence="1" id="KW-0732">Signal</keyword>
<proteinExistence type="predicted"/>
<name>A0A0K9PMS9_ZOSMR</name>
<feature type="chain" id="PRO_5005528143" description="Glycine-rich protein" evidence="1">
    <location>
        <begin position="29"/>
        <end position="138"/>
    </location>
</feature>